<comment type="function">
    <text evidence="6">PPIases accelerate the folding of proteins. It catalyzes the cis-trans isomerization of proline imidic peptide bonds in oligopeptides. Acts on the folding of rhodopsin RH1 and RH2 (but not RH3) and is required for visual transduction.</text>
</comment>
<feature type="domain" description="PPIase cyclophilin-type" evidence="8">
    <location>
        <begin position="31"/>
        <end position="189"/>
    </location>
</feature>
<dbReference type="EC" id="5.2.1.8" evidence="7"/>
<evidence type="ECO:0000256" key="6">
    <source>
        <dbReference type="ARBA" id="ARBA00056644"/>
    </source>
</evidence>
<feature type="chain" id="PRO_5044531773" description="Peptidyl-prolyl cis-trans isomerase" evidence="7">
    <location>
        <begin position="22"/>
        <end position="235"/>
    </location>
</feature>
<keyword evidence="4 7" id="KW-0697">Rotamase</keyword>
<dbReference type="InterPro" id="IPR020892">
    <property type="entry name" value="Cyclophilin-type_PPIase_CS"/>
</dbReference>
<evidence type="ECO:0000256" key="2">
    <source>
        <dbReference type="ARBA" id="ARBA00007365"/>
    </source>
</evidence>
<reference evidence="9 10" key="1">
    <citation type="journal article" date="2024" name="bioRxiv">
        <title>A reference genome for Trichogramma kaykai: A tiny desert-dwelling parasitoid wasp with competing sex-ratio distorters.</title>
        <authorList>
            <person name="Culotta J."/>
            <person name="Lindsey A.R."/>
        </authorList>
    </citation>
    <scope>NUCLEOTIDE SEQUENCE [LARGE SCALE GENOMIC DNA]</scope>
    <source>
        <strain evidence="9 10">KSX58</strain>
    </source>
</reference>
<evidence type="ECO:0000259" key="8">
    <source>
        <dbReference type="PROSITE" id="PS50072"/>
    </source>
</evidence>
<name>A0ABD2VTG7_9HYME</name>
<protein>
    <recommendedName>
        <fullName evidence="7">Peptidyl-prolyl cis-trans isomerase</fullName>
        <shortName evidence="7">PPIase</shortName>
        <ecNumber evidence="7">5.2.1.8</ecNumber>
    </recommendedName>
</protein>
<feature type="signal peptide" evidence="7">
    <location>
        <begin position="1"/>
        <end position="21"/>
    </location>
</feature>
<gene>
    <name evidence="9" type="ORF">TKK_020239</name>
</gene>
<evidence type="ECO:0000313" key="9">
    <source>
        <dbReference type="EMBL" id="KAL3383874.1"/>
    </source>
</evidence>
<dbReference type="SUPFAM" id="SSF50891">
    <property type="entry name" value="Cyclophilin-like"/>
    <property type="match status" value="1"/>
</dbReference>
<dbReference type="PANTHER" id="PTHR11071:SF561">
    <property type="entry name" value="PEPTIDYL-PROLYL CIS-TRANS ISOMERASE D-RELATED"/>
    <property type="match status" value="1"/>
</dbReference>
<dbReference type="PANTHER" id="PTHR11071">
    <property type="entry name" value="PEPTIDYL-PROLYL CIS-TRANS ISOMERASE"/>
    <property type="match status" value="1"/>
</dbReference>
<evidence type="ECO:0000256" key="5">
    <source>
        <dbReference type="ARBA" id="ARBA00023235"/>
    </source>
</evidence>
<dbReference type="FunFam" id="2.40.100.10:FF:000019">
    <property type="entry name" value="Peptidyl-prolyl cis-trans isomerase"/>
    <property type="match status" value="1"/>
</dbReference>
<dbReference type="Gene3D" id="2.40.100.10">
    <property type="entry name" value="Cyclophilin-like"/>
    <property type="match status" value="1"/>
</dbReference>
<evidence type="ECO:0000256" key="4">
    <source>
        <dbReference type="ARBA" id="ARBA00023110"/>
    </source>
</evidence>
<evidence type="ECO:0000256" key="1">
    <source>
        <dbReference type="ARBA" id="ARBA00000971"/>
    </source>
</evidence>
<evidence type="ECO:0000313" key="10">
    <source>
        <dbReference type="Proteomes" id="UP001627154"/>
    </source>
</evidence>
<comment type="caution">
    <text evidence="9">The sequence shown here is derived from an EMBL/GenBank/DDBJ whole genome shotgun (WGS) entry which is preliminary data.</text>
</comment>
<comment type="similarity">
    <text evidence="2 7">Belongs to the cyclophilin-type PPIase family.</text>
</comment>
<keyword evidence="3 7" id="KW-0732">Signal</keyword>
<keyword evidence="5 7" id="KW-0413">Isomerase</keyword>
<keyword evidence="10" id="KW-1185">Reference proteome</keyword>
<dbReference type="PROSITE" id="PS50072">
    <property type="entry name" value="CSA_PPIASE_2"/>
    <property type="match status" value="1"/>
</dbReference>
<dbReference type="InterPro" id="IPR002130">
    <property type="entry name" value="Cyclophilin-type_PPIase_dom"/>
</dbReference>
<proteinExistence type="inferred from homology"/>
<comment type="catalytic activity">
    <reaction evidence="1 7">
        <text>[protein]-peptidylproline (omega=180) = [protein]-peptidylproline (omega=0)</text>
        <dbReference type="Rhea" id="RHEA:16237"/>
        <dbReference type="Rhea" id="RHEA-COMP:10747"/>
        <dbReference type="Rhea" id="RHEA-COMP:10748"/>
        <dbReference type="ChEBI" id="CHEBI:83833"/>
        <dbReference type="ChEBI" id="CHEBI:83834"/>
        <dbReference type="EC" id="5.2.1.8"/>
    </reaction>
</comment>
<accession>A0ABD2VTG7</accession>
<sequence length="235" mass="25929">MSPLLAVAAIALLITTDYAQATRFTITDQVYFDIMIGDNPAGRIVIGLFGEDTPKTVKNFMTLASEGIEGKTYAGSKFHRVIKKFMVQGGDIEKNDGSGSISIYGKYFDNENFKFDHGGPGMVSMANAGKDTNGCQFFITTIATPWLDGQHTVFGKVVDGMDVVFKIENTRTDVDDHPILPVVIQECGILPTYSPYTVSDNPYDLWAWTKAACIPLSFSFAVLGFFHWMMKQLDC</sequence>
<dbReference type="GO" id="GO:0003755">
    <property type="term" value="F:peptidyl-prolyl cis-trans isomerase activity"/>
    <property type="evidence" value="ECO:0007669"/>
    <property type="project" value="UniProtKB-UniRule"/>
</dbReference>
<organism evidence="9 10">
    <name type="scientific">Trichogramma kaykai</name>
    <dbReference type="NCBI Taxonomy" id="54128"/>
    <lineage>
        <taxon>Eukaryota</taxon>
        <taxon>Metazoa</taxon>
        <taxon>Ecdysozoa</taxon>
        <taxon>Arthropoda</taxon>
        <taxon>Hexapoda</taxon>
        <taxon>Insecta</taxon>
        <taxon>Pterygota</taxon>
        <taxon>Neoptera</taxon>
        <taxon>Endopterygota</taxon>
        <taxon>Hymenoptera</taxon>
        <taxon>Apocrita</taxon>
        <taxon>Proctotrupomorpha</taxon>
        <taxon>Chalcidoidea</taxon>
        <taxon>Trichogrammatidae</taxon>
        <taxon>Trichogramma</taxon>
    </lineage>
</organism>
<dbReference type="Pfam" id="PF00160">
    <property type="entry name" value="Pro_isomerase"/>
    <property type="match status" value="1"/>
</dbReference>
<evidence type="ECO:0000256" key="3">
    <source>
        <dbReference type="ARBA" id="ARBA00022729"/>
    </source>
</evidence>
<dbReference type="EMBL" id="JBJJXI010000181">
    <property type="protein sequence ID" value="KAL3383874.1"/>
    <property type="molecule type" value="Genomic_DNA"/>
</dbReference>
<dbReference type="PRINTS" id="PR00153">
    <property type="entry name" value="CSAPPISMRASE"/>
</dbReference>
<dbReference type="InterPro" id="IPR029000">
    <property type="entry name" value="Cyclophilin-like_dom_sf"/>
</dbReference>
<dbReference type="PROSITE" id="PS00170">
    <property type="entry name" value="CSA_PPIASE_1"/>
    <property type="match status" value="1"/>
</dbReference>
<dbReference type="Proteomes" id="UP001627154">
    <property type="component" value="Unassembled WGS sequence"/>
</dbReference>
<evidence type="ECO:0000256" key="7">
    <source>
        <dbReference type="RuleBase" id="RU363019"/>
    </source>
</evidence>
<dbReference type="AlphaFoldDB" id="A0ABD2VTG7"/>